<reference evidence="5 6" key="1">
    <citation type="submission" date="2016-10" db="EMBL/GenBank/DDBJ databases">
        <authorList>
            <person name="de Groot N.N."/>
        </authorList>
    </citation>
    <scope>NUCLEOTIDE SEQUENCE [LARGE SCALE GENOMIC DNA]</scope>
    <source>
        <strain evidence="5 6">DSM 9179</strain>
    </source>
</reference>
<protein>
    <submittedName>
        <fullName evidence="5">Ca2+-binding protein, EF-hand superfamily</fullName>
    </submittedName>
</protein>
<feature type="compositionally biased region" description="Polar residues" evidence="3">
    <location>
        <begin position="70"/>
        <end position="81"/>
    </location>
</feature>
<dbReference type="PANTHER" id="PTHR10827:SF98">
    <property type="entry name" value="45 KDA CALCIUM-BINDING PROTEIN"/>
    <property type="match status" value="1"/>
</dbReference>
<sequence>MINSVNSNSSYLSILTNNNLLNKLSETAKENSNATSFKVPAVASIQTSTSSLDSSNLSIEDHLRLMQSIQNQSTVSPATAQTTSASDLSSLDTDGDGTISTDEYDSIISNLGITDAPSAEDFFAQVDANSDGEISVDELKAQRPMGPPPTENQTISSDLDTDGDGTISSDEYDSILSQMGITDAPSAKDFFSQVDTNSDGEISIDELNAQNTLASQAASTQSISSVIDLDNDGTISTDEYDSIISKLGITDAPSAKDFFSQFDTNSDGKISVDELNAANLKASQEAATQSTSGQSLSEEFNTLAASMLNAYEANYQNMFNTDSTNLNNIA</sequence>
<dbReference type="Proteomes" id="UP000199701">
    <property type="component" value="Unassembled WGS sequence"/>
</dbReference>
<evidence type="ECO:0000256" key="2">
    <source>
        <dbReference type="ARBA" id="ARBA00022737"/>
    </source>
</evidence>
<dbReference type="SUPFAM" id="SSF47473">
    <property type="entry name" value="EF-hand"/>
    <property type="match status" value="2"/>
</dbReference>
<gene>
    <name evidence="5" type="ORF">SAMN05421659_102387</name>
</gene>
<accession>A0A1I0N793</accession>
<dbReference type="SMART" id="SM00054">
    <property type="entry name" value="EFh"/>
    <property type="match status" value="6"/>
</dbReference>
<dbReference type="InterPro" id="IPR002048">
    <property type="entry name" value="EF_hand_dom"/>
</dbReference>
<evidence type="ECO:0000313" key="5">
    <source>
        <dbReference type="EMBL" id="SEV96272.1"/>
    </source>
</evidence>
<dbReference type="EMBL" id="FOJI01000002">
    <property type="protein sequence ID" value="SEV96272.1"/>
    <property type="molecule type" value="Genomic_DNA"/>
</dbReference>
<dbReference type="GO" id="GO:0005509">
    <property type="term" value="F:calcium ion binding"/>
    <property type="evidence" value="ECO:0007669"/>
    <property type="project" value="InterPro"/>
</dbReference>
<feature type="region of interest" description="Disordered" evidence="3">
    <location>
        <begin position="140"/>
        <end position="163"/>
    </location>
</feature>
<keyword evidence="2" id="KW-0677">Repeat</keyword>
<dbReference type="PROSITE" id="PS00018">
    <property type="entry name" value="EF_HAND_1"/>
    <property type="match status" value="5"/>
</dbReference>
<dbReference type="Gene3D" id="1.10.238.10">
    <property type="entry name" value="EF-hand"/>
    <property type="match status" value="3"/>
</dbReference>
<evidence type="ECO:0000259" key="4">
    <source>
        <dbReference type="PROSITE" id="PS50222"/>
    </source>
</evidence>
<dbReference type="Pfam" id="PF13202">
    <property type="entry name" value="EF-hand_5"/>
    <property type="match status" value="6"/>
</dbReference>
<evidence type="ECO:0000313" key="6">
    <source>
        <dbReference type="Proteomes" id="UP000199701"/>
    </source>
</evidence>
<dbReference type="OrthoDB" id="451568at2"/>
<dbReference type="AlphaFoldDB" id="A0A1I0N793"/>
<keyword evidence="6" id="KW-1185">Reference proteome</keyword>
<feature type="compositionally biased region" description="Low complexity" evidence="3">
    <location>
        <begin position="82"/>
        <end position="97"/>
    </location>
</feature>
<dbReference type="InterPro" id="IPR011992">
    <property type="entry name" value="EF-hand-dom_pair"/>
</dbReference>
<dbReference type="RefSeq" id="WP_092450904.1">
    <property type="nucleotide sequence ID" value="NZ_FOJI01000002.1"/>
</dbReference>
<evidence type="ECO:0000256" key="3">
    <source>
        <dbReference type="SAM" id="MobiDB-lite"/>
    </source>
</evidence>
<proteinExistence type="predicted"/>
<organism evidence="5 6">
    <name type="scientific">[Clostridium] fimetarium</name>
    <dbReference type="NCBI Taxonomy" id="99656"/>
    <lineage>
        <taxon>Bacteria</taxon>
        <taxon>Bacillati</taxon>
        <taxon>Bacillota</taxon>
        <taxon>Clostridia</taxon>
        <taxon>Lachnospirales</taxon>
        <taxon>Lachnospiraceae</taxon>
    </lineage>
</organism>
<dbReference type="STRING" id="99656.SAMN05421659_102387"/>
<feature type="domain" description="EF-hand" evidence="4">
    <location>
        <begin position="91"/>
        <end position="114"/>
    </location>
</feature>
<feature type="domain" description="EF-hand" evidence="4">
    <location>
        <begin position="250"/>
        <end position="285"/>
    </location>
</feature>
<dbReference type="InterPro" id="IPR018247">
    <property type="entry name" value="EF_Hand_1_Ca_BS"/>
</dbReference>
<keyword evidence="1" id="KW-0479">Metal-binding</keyword>
<dbReference type="PANTHER" id="PTHR10827">
    <property type="entry name" value="RETICULOCALBIN"/>
    <property type="match status" value="1"/>
</dbReference>
<dbReference type="GO" id="GO:0017156">
    <property type="term" value="P:calcium-ion regulated exocytosis"/>
    <property type="evidence" value="ECO:0007669"/>
    <property type="project" value="TreeGrafter"/>
</dbReference>
<evidence type="ECO:0000256" key="1">
    <source>
        <dbReference type="ARBA" id="ARBA00022723"/>
    </source>
</evidence>
<name>A0A1I0N793_9FIRM</name>
<feature type="region of interest" description="Disordered" evidence="3">
    <location>
        <begin position="70"/>
        <end position="97"/>
    </location>
</feature>
<feature type="domain" description="EF-hand" evidence="4">
    <location>
        <begin position="158"/>
        <end position="182"/>
    </location>
</feature>
<dbReference type="PROSITE" id="PS50222">
    <property type="entry name" value="EF_HAND_2"/>
    <property type="match status" value="3"/>
</dbReference>